<feature type="compositionally biased region" description="Polar residues" evidence="1">
    <location>
        <begin position="203"/>
        <end position="212"/>
    </location>
</feature>
<dbReference type="AlphaFoldDB" id="A0A9P5XDV5"/>
<feature type="compositionally biased region" description="Low complexity" evidence="1">
    <location>
        <begin position="291"/>
        <end position="305"/>
    </location>
</feature>
<feature type="region of interest" description="Disordered" evidence="1">
    <location>
        <begin position="203"/>
        <end position="343"/>
    </location>
</feature>
<feature type="compositionally biased region" description="Low complexity" evidence="1">
    <location>
        <begin position="334"/>
        <end position="343"/>
    </location>
</feature>
<feature type="compositionally biased region" description="Basic and acidic residues" evidence="1">
    <location>
        <begin position="263"/>
        <end position="280"/>
    </location>
</feature>
<keyword evidence="4" id="KW-1185">Reference proteome</keyword>
<proteinExistence type="predicted"/>
<reference evidence="3" key="1">
    <citation type="submission" date="2020-11" db="EMBL/GenBank/DDBJ databases">
        <authorList>
            <consortium name="DOE Joint Genome Institute"/>
            <person name="Ahrendt S."/>
            <person name="Riley R."/>
            <person name="Andreopoulos W."/>
            <person name="Labutti K."/>
            <person name="Pangilinan J."/>
            <person name="Ruiz-Duenas F.J."/>
            <person name="Barrasa J.M."/>
            <person name="Sanchez-Garcia M."/>
            <person name="Camarero S."/>
            <person name="Miyauchi S."/>
            <person name="Serrano A."/>
            <person name="Linde D."/>
            <person name="Babiker R."/>
            <person name="Drula E."/>
            <person name="Ayuso-Fernandez I."/>
            <person name="Pacheco R."/>
            <person name="Padilla G."/>
            <person name="Ferreira P."/>
            <person name="Barriuso J."/>
            <person name="Kellner H."/>
            <person name="Castanera R."/>
            <person name="Alfaro M."/>
            <person name="Ramirez L."/>
            <person name="Pisabarro A.G."/>
            <person name="Kuo A."/>
            <person name="Tritt A."/>
            <person name="Lipzen A."/>
            <person name="He G."/>
            <person name="Yan M."/>
            <person name="Ng V."/>
            <person name="Cullen D."/>
            <person name="Martin F."/>
            <person name="Rosso M.-N."/>
            <person name="Henrissat B."/>
            <person name="Hibbett D."/>
            <person name="Martinez A.T."/>
            <person name="Grigoriev I.V."/>
        </authorList>
    </citation>
    <scope>NUCLEOTIDE SEQUENCE</scope>
    <source>
        <strain evidence="3">MF-IS2</strain>
    </source>
</reference>
<gene>
    <name evidence="3" type="ORF">P691DRAFT_775901</name>
</gene>
<dbReference type="OrthoDB" id="3055577at2759"/>
<evidence type="ECO:0000256" key="2">
    <source>
        <dbReference type="SAM" id="Phobius"/>
    </source>
</evidence>
<accession>A0A9P5XDV5</accession>
<name>A0A9P5XDV5_9AGAR</name>
<evidence type="ECO:0000313" key="3">
    <source>
        <dbReference type="EMBL" id="KAF9447740.1"/>
    </source>
</evidence>
<keyword evidence="2" id="KW-1133">Transmembrane helix</keyword>
<protein>
    <submittedName>
        <fullName evidence="3">Uncharacterized protein</fullName>
    </submittedName>
</protein>
<sequence length="343" mass="38128">MSTPEPTTTIGFTSDDTGGMQRGVGYFFGFLITFVVLLLIFVGCGVVSRRRFAASRQARFEWDMEPWTERMEGGDVGYVPPMLMEKDFATARDETRWKDLTPLAALVVDPQKVKQIPEISNQTQVSQPSPPLLPSFPSPTYATRDYTDPNLDIITRTLSASRIRSESLSRTGSRNTGLVRVTSPTPYYRNPNVILAQHDGISGQPSLQQEQGQRQDAESVSRRHGLLHSLNPASWFRSGRQREGGQGQDEEQGIPSVGTSAYDDEKSKEDEKVEETKDKMLQIAVLIQMPSMTSSSRSSSSSYSSGERLPGYEVGVASLPWAERRQEDDHWRYSSSSSGLSSN</sequence>
<keyword evidence="2" id="KW-0472">Membrane</keyword>
<evidence type="ECO:0000256" key="1">
    <source>
        <dbReference type="SAM" id="MobiDB-lite"/>
    </source>
</evidence>
<dbReference type="Proteomes" id="UP000807342">
    <property type="component" value="Unassembled WGS sequence"/>
</dbReference>
<feature type="compositionally biased region" description="Basic and acidic residues" evidence="1">
    <location>
        <begin position="322"/>
        <end position="332"/>
    </location>
</feature>
<feature type="region of interest" description="Disordered" evidence="1">
    <location>
        <begin position="165"/>
        <end position="190"/>
    </location>
</feature>
<feature type="compositionally biased region" description="Polar residues" evidence="1">
    <location>
        <begin position="165"/>
        <end position="176"/>
    </location>
</feature>
<organism evidence="3 4">
    <name type="scientific">Macrolepiota fuliginosa MF-IS2</name>
    <dbReference type="NCBI Taxonomy" id="1400762"/>
    <lineage>
        <taxon>Eukaryota</taxon>
        <taxon>Fungi</taxon>
        <taxon>Dikarya</taxon>
        <taxon>Basidiomycota</taxon>
        <taxon>Agaricomycotina</taxon>
        <taxon>Agaricomycetes</taxon>
        <taxon>Agaricomycetidae</taxon>
        <taxon>Agaricales</taxon>
        <taxon>Agaricineae</taxon>
        <taxon>Agaricaceae</taxon>
        <taxon>Macrolepiota</taxon>
    </lineage>
</organism>
<keyword evidence="2" id="KW-0812">Transmembrane</keyword>
<dbReference type="EMBL" id="MU151187">
    <property type="protein sequence ID" value="KAF9447740.1"/>
    <property type="molecule type" value="Genomic_DNA"/>
</dbReference>
<evidence type="ECO:0000313" key="4">
    <source>
        <dbReference type="Proteomes" id="UP000807342"/>
    </source>
</evidence>
<feature type="transmembrane region" description="Helical" evidence="2">
    <location>
        <begin position="24"/>
        <end position="47"/>
    </location>
</feature>
<comment type="caution">
    <text evidence="3">The sequence shown here is derived from an EMBL/GenBank/DDBJ whole genome shotgun (WGS) entry which is preliminary data.</text>
</comment>